<evidence type="ECO:0000256" key="7">
    <source>
        <dbReference type="ARBA" id="ARBA00023284"/>
    </source>
</evidence>
<keyword evidence="3" id="KW-0575">Peroxidase</keyword>
<reference evidence="14" key="2">
    <citation type="submission" date="2023-07" db="EMBL/GenBank/DDBJ databases">
        <title>Zobellia barbeyronii sp. nov., a new marine flavobacterium, isolated from green and red algae.</title>
        <authorList>
            <person name="Nedashkovskaya O.I."/>
            <person name="Otstavnykh N."/>
            <person name="Zhukova N."/>
            <person name="Guzev K."/>
            <person name="Chausova V."/>
            <person name="Tekutyeva L."/>
            <person name="Mikhailov V."/>
            <person name="Isaeva M."/>
        </authorList>
    </citation>
    <scope>NUCLEOTIDE SEQUENCE [LARGE SCALE GENOMIC DNA]</scope>
    <source>
        <strain evidence="14">KMM 6746</strain>
    </source>
</reference>
<keyword evidence="4" id="KW-0049">Antioxidant</keyword>
<evidence type="ECO:0000256" key="6">
    <source>
        <dbReference type="ARBA" id="ARBA00023157"/>
    </source>
</evidence>
<evidence type="ECO:0000256" key="2">
    <source>
        <dbReference type="ARBA" id="ARBA00013017"/>
    </source>
</evidence>
<evidence type="ECO:0000256" key="9">
    <source>
        <dbReference type="ARBA" id="ARBA00038489"/>
    </source>
</evidence>
<evidence type="ECO:0000256" key="10">
    <source>
        <dbReference type="ARBA" id="ARBA00042639"/>
    </source>
</evidence>
<evidence type="ECO:0000256" key="1">
    <source>
        <dbReference type="ARBA" id="ARBA00003330"/>
    </source>
</evidence>
<keyword evidence="7" id="KW-0676">Redox-active center</keyword>
<evidence type="ECO:0000256" key="5">
    <source>
        <dbReference type="ARBA" id="ARBA00023002"/>
    </source>
</evidence>
<evidence type="ECO:0000259" key="12">
    <source>
        <dbReference type="PROSITE" id="PS51352"/>
    </source>
</evidence>
<dbReference type="Proteomes" id="UP000740413">
    <property type="component" value="Unassembled WGS sequence"/>
</dbReference>
<evidence type="ECO:0000256" key="11">
    <source>
        <dbReference type="ARBA" id="ARBA00049091"/>
    </source>
</evidence>
<comment type="similarity">
    <text evidence="9">Belongs to the peroxiredoxin family. BCP/PrxQ subfamily.</text>
</comment>
<comment type="catalytic activity">
    <reaction evidence="11">
        <text>a hydroperoxide + [thioredoxin]-dithiol = an alcohol + [thioredoxin]-disulfide + H2O</text>
        <dbReference type="Rhea" id="RHEA:62620"/>
        <dbReference type="Rhea" id="RHEA-COMP:10698"/>
        <dbReference type="Rhea" id="RHEA-COMP:10700"/>
        <dbReference type="ChEBI" id="CHEBI:15377"/>
        <dbReference type="ChEBI" id="CHEBI:29950"/>
        <dbReference type="ChEBI" id="CHEBI:30879"/>
        <dbReference type="ChEBI" id="CHEBI:35924"/>
        <dbReference type="ChEBI" id="CHEBI:50058"/>
        <dbReference type="EC" id="1.11.1.24"/>
    </reaction>
</comment>
<evidence type="ECO:0000256" key="3">
    <source>
        <dbReference type="ARBA" id="ARBA00022559"/>
    </source>
</evidence>
<organism evidence="13 14">
    <name type="scientific">Zobellia barbeyronii</name>
    <dbReference type="NCBI Taxonomy" id="2748009"/>
    <lineage>
        <taxon>Bacteria</taxon>
        <taxon>Pseudomonadati</taxon>
        <taxon>Bacteroidota</taxon>
        <taxon>Flavobacteriia</taxon>
        <taxon>Flavobacteriales</taxon>
        <taxon>Flavobacteriaceae</taxon>
        <taxon>Zobellia</taxon>
    </lineage>
</organism>
<proteinExistence type="inferred from homology"/>
<accession>A0ABS5WGE8</accession>
<protein>
    <recommendedName>
        <fullName evidence="2">thioredoxin-dependent peroxiredoxin</fullName>
        <ecNumber evidence="2">1.11.1.24</ecNumber>
    </recommendedName>
    <alternativeName>
        <fullName evidence="8">Thioredoxin peroxidase</fullName>
    </alternativeName>
    <alternativeName>
        <fullName evidence="10">Thioredoxin-dependent peroxiredoxin Bcp</fullName>
    </alternativeName>
</protein>
<dbReference type="CDD" id="cd02970">
    <property type="entry name" value="PRX_like2"/>
    <property type="match status" value="1"/>
</dbReference>
<evidence type="ECO:0000256" key="4">
    <source>
        <dbReference type="ARBA" id="ARBA00022862"/>
    </source>
</evidence>
<dbReference type="InterPro" id="IPR013766">
    <property type="entry name" value="Thioredoxin_domain"/>
</dbReference>
<dbReference type="PROSITE" id="PS51352">
    <property type="entry name" value="THIOREDOXIN_2"/>
    <property type="match status" value="1"/>
</dbReference>
<dbReference type="InterPro" id="IPR000866">
    <property type="entry name" value="AhpC/TSA"/>
</dbReference>
<dbReference type="RefSeq" id="WP_214611399.1">
    <property type="nucleotide sequence ID" value="NZ_JACATN010000002.1"/>
</dbReference>
<name>A0ABS5WGE8_9FLAO</name>
<gene>
    <name evidence="13" type="ORF">HW347_08255</name>
</gene>
<dbReference type="EC" id="1.11.1.24" evidence="2"/>
<feature type="domain" description="Thioredoxin" evidence="12">
    <location>
        <begin position="21"/>
        <end position="189"/>
    </location>
</feature>
<dbReference type="PANTHER" id="PTHR42801:SF7">
    <property type="entry name" value="SLL1159 PROTEIN"/>
    <property type="match status" value="1"/>
</dbReference>
<dbReference type="SUPFAM" id="SSF52833">
    <property type="entry name" value="Thioredoxin-like"/>
    <property type="match status" value="1"/>
</dbReference>
<dbReference type="EMBL" id="JACATN010000002">
    <property type="protein sequence ID" value="MBT2161257.1"/>
    <property type="molecule type" value="Genomic_DNA"/>
</dbReference>
<dbReference type="Pfam" id="PF00578">
    <property type="entry name" value="AhpC-TSA"/>
    <property type="match status" value="1"/>
</dbReference>
<evidence type="ECO:0000313" key="14">
    <source>
        <dbReference type="Proteomes" id="UP000740413"/>
    </source>
</evidence>
<evidence type="ECO:0000256" key="8">
    <source>
        <dbReference type="ARBA" id="ARBA00032824"/>
    </source>
</evidence>
<dbReference type="PANTHER" id="PTHR42801">
    <property type="entry name" value="THIOREDOXIN-DEPENDENT PEROXIDE REDUCTASE"/>
    <property type="match status" value="1"/>
</dbReference>
<dbReference type="Gene3D" id="3.40.30.10">
    <property type="entry name" value="Glutaredoxin"/>
    <property type="match status" value="1"/>
</dbReference>
<sequence length="191" mass="21073">MSELQDFQKLVISNASHLQGLSVGDKAPDFTLPNAVGTDITLSEMLKSGIVVIKFYRGEWCPICNLDLKEVQSKLSEIKSFGASFLAISPQSPDSALTAKEKNNLDFEVLSDADQKVIKAYGLQFDPGEDYHARRDLTLLNGDGSKTLPIPATFIINTNQTIEEAHVEANYTERMGVDEILRILKVITKKA</sequence>
<evidence type="ECO:0000313" key="13">
    <source>
        <dbReference type="EMBL" id="MBT2161257.1"/>
    </source>
</evidence>
<dbReference type="InterPro" id="IPR036249">
    <property type="entry name" value="Thioredoxin-like_sf"/>
</dbReference>
<comment type="function">
    <text evidence="1">Thiol-specific peroxidase that catalyzes the reduction of hydrogen peroxide and organic hydroperoxides to water and alcohols, respectively. Plays a role in cell protection against oxidative stress by detoxifying peroxides and as sensor of hydrogen peroxide-mediated signaling events.</text>
</comment>
<keyword evidence="6" id="KW-1015">Disulfide bond</keyword>
<keyword evidence="14" id="KW-1185">Reference proteome</keyword>
<keyword evidence="5" id="KW-0560">Oxidoreductase</keyword>
<comment type="caution">
    <text evidence="13">The sequence shown here is derived from an EMBL/GenBank/DDBJ whole genome shotgun (WGS) entry which is preliminary data.</text>
</comment>
<reference evidence="13 14" key="1">
    <citation type="submission" date="2020-06" db="EMBL/GenBank/DDBJ databases">
        <authorList>
            <person name="Isaeva M.P."/>
            <person name="Chernysheva N.Y."/>
        </authorList>
    </citation>
    <scope>NUCLEOTIDE SEQUENCE [LARGE SCALE GENOMIC DNA]</scope>
    <source>
        <strain evidence="13 14">KMM 6746</strain>
    </source>
</reference>
<dbReference type="InterPro" id="IPR050924">
    <property type="entry name" value="Peroxiredoxin_BCP/PrxQ"/>
</dbReference>